<feature type="domain" description="Trichome birefringence-like C-terminal" evidence="2">
    <location>
        <begin position="3"/>
        <end position="87"/>
    </location>
</feature>
<dbReference type="GO" id="GO:0005794">
    <property type="term" value="C:Golgi apparatus"/>
    <property type="evidence" value="ECO:0007669"/>
    <property type="project" value="TreeGrafter"/>
</dbReference>
<dbReference type="PANTHER" id="PTHR32285">
    <property type="entry name" value="PROTEIN TRICHOME BIREFRINGENCE-LIKE 9-RELATED"/>
    <property type="match status" value="1"/>
</dbReference>
<dbReference type="OrthoDB" id="828161at2759"/>
<gene>
    <name evidence="3" type="ORF">GUJ93_ZPchr0003g18546</name>
</gene>
<feature type="domain" description="Trichome birefringence-like C-terminal" evidence="2">
    <location>
        <begin position="107"/>
        <end position="156"/>
    </location>
</feature>
<dbReference type="InterPro" id="IPR026057">
    <property type="entry name" value="TBL_C"/>
</dbReference>
<evidence type="ECO:0000313" key="3">
    <source>
        <dbReference type="EMBL" id="KAG8063794.1"/>
    </source>
</evidence>
<comment type="similarity">
    <text evidence="1">Belongs to the PC-esterase family. TBL subfamily.</text>
</comment>
<sequence length="158" mass="18244">MERSDTLSVYAAKEYNASIKFYWTPFLVESNSDRNIRLEASGRVLHVDAIEEYAKHWRRADILVFDSCVWWMTGYSIKTVRVFRRAGQDESARHAAQHHAAHGAPRRRLDAHVSVYTETGGLLVTDEQKADPNQYTDWIHCCVPGVPDTWNRILFAHL</sequence>
<reference evidence="3" key="2">
    <citation type="submission" date="2021-02" db="EMBL/GenBank/DDBJ databases">
        <authorList>
            <person name="Kimball J.A."/>
            <person name="Haas M.W."/>
            <person name="Macchietto M."/>
            <person name="Kono T."/>
            <person name="Duquette J."/>
            <person name="Shao M."/>
        </authorList>
    </citation>
    <scope>NUCLEOTIDE SEQUENCE</scope>
    <source>
        <tissue evidence="3">Fresh leaf tissue</tissue>
    </source>
</reference>
<evidence type="ECO:0000256" key="1">
    <source>
        <dbReference type="ARBA" id="ARBA00007727"/>
    </source>
</evidence>
<dbReference type="AlphaFoldDB" id="A0A8J5SD94"/>
<comment type="caution">
    <text evidence="3">The sequence shown here is derived from an EMBL/GenBank/DDBJ whole genome shotgun (WGS) entry which is preliminary data.</text>
</comment>
<proteinExistence type="inferred from homology"/>
<organism evidence="3 4">
    <name type="scientific">Zizania palustris</name>
    <name type="common">Northern wild rice</name>
    <dbReference type="NCBI Taxonomy" id="103762"/>
    <lineage>
        <taxon>Eukaryota</taxon>
        <taxon>Viridiplantae</taxon>
        <taxon>Streptophyta</taxon>
        <taxon>Embryophyta</taxon>
        <taxon>Tracheophyta</taxon>
        <taxon>Spermatophyta</taxon>
        <taxon>Magnoliopsida</taxon>
        <taxon>Liliopsida</taxon>
        <taxon>Poales</taxon>
        <taxon>Poaceae</taxon>
        <taxon>BOP clade</taxon>
        <taxon>Oryzoideae</taxon>
        <taxon>Oryzeae</taxon>
        <taxon>Zizaniinae</taxon>
        <taxon>Zizania</taxon>
    </lineage>
</organism>
<protein>
    <recommendedName>
        <fullName evidence="2">Trichome birefringence-like C-terminal domain-containing protein</fullName>
    </recommendedName>
</protein>
<keyword evidence="4" id="KW-1185">Reference proteome</keyword>
<evidence type="ECO:0000313" key="4">
    <source>
        <dbReference type="Proteomes" id="UP000729402"/>
    </source>
</evidence>
<dbReference type="Proteomes" id="UP000729402">
    <property type="component" value="Unassembled WGS sequence"/>
</dbReference>
<dbReference type="PANTHER" id="PTHR32285:SF7">
    <property type="entry name" value="PROTEIN TRICHOME BIREFRINGENCE-LIKE 3"/>
    <property type="match status" value="1"/>
</dbReference>
<dbReference type="InterPro" id="IPR029962">
    <property type="entry name" value="TBL"/>
</dbReference>
<evidence type="ECO:0000259" key="2">
    <source>
        <dbReference type="Pfam" id="PF13839"/>
    </source>
</evidence>
<dbReference type="GO" id="GO:0016413">
    <property type="term" value="F:O-acetyltransferase activity"/>
    <property type="evidence" value="ECO:0007669"/>
    <property type="project" value="InterPro"/>
</dbReference>
<reference evidence="3" key="1">
    <citation type="journal article" date="2021" name="bioRxiv">
        <title>Whole Genome Assembly and Annotation of Northern Wild Rice, Zizania palustris L., Supports a Whole Genome Duplication in the Zizania Genus.</title>
        <authorList>
            <person name="Haas M."/>
            <person name="Kono T."/>
            <person name="Macchietto M."/>
            <person name="Millas R."/>
            <person name="McGilp L."/>
            <person name="Shao M."/>
            <person name="Duquette J."/>
            <person name="Hirsch C.N."/>
            <person name="Kimball J."/>
        </authorList>
    </citation>
    <scope>NUCLEOTIDE SEQUENCE</scope>
    <source>
        <tissue evidence="3">Fresh leaf tissue</tissue>
    </source>
</reference>
<dbReference type="EMBL" id="JAAALK010000286">
    <property type="protein sequence ID" value="KAG8063794.1"/>
    <property type="molecule type" value="Genomic_DNA"/>
</dbReference>
<accession>A0A8J5SD94</accession>
<dbReference type="Pfam" id="PF13839">
    <property type="entry name" value="PC-Esterase"/>
    <property type="match status" value="2"/>
</dbReference>
<name>A0A8J5SD94_ZIZPA</name>